<accession>A0A7S1ZLJ0</accession>
<evidence type="ECO:0000256" key="1">
    <source>
        <dbReference type="SAM" id="MobiDB-lite"/>
    </source>
</evidence>
<feature type="region of interest" description="Disordered" evidence="1">
    <location>
        <begin position="517"/>
        <end position="624"/>
    </location>
</feature>
<feature type="transmembrane region" description="Helical" evidence="2">
    <location>
        <begin position="190"/>
        <end position="210"/>
    </location>
</feature>
<reference evidence="3" key="1">
    <citation type="submission" date="2021-01" db="EMBL/GenBank/DDBJ databases">
        <authorList>
            <person name="Corre E."/>
            <person name="Pelletier E."/>
            <person name="Niang G."/>
            <person name="Scheremetjew M."/>
            <person name="Finn R."/>
            <person name="Kale V."/>
            <person name="Holt S."/>
            <person name="Cochrane G."/>
            <person name="Meng A."/>
            <person name="Brown T."/>
            <person name="Cohen L."/>
        </authorList>
    </citation>
    <scope>NUCLEOTIDE SEQUENCE</scope>
    <source>
        <strain evidence="3">Pop2</strain>
    </source>
</reference>
<feature type="compositionally biased region" description="Low complexity" evidence="1">
    <location>
        <begin position="608"/>
        <end position="617"/>
    </location>
</feature>
<sequence>MREGKDGRSHTVGVTFQYDAVPSSSSLPPSQHENIHQHHHQYHHRQRQQQQQKRRHPKGPSFPKLAQDNVSYKETLHHSKTTHASSLFTTSSSNNYNNQIGGGNNFQSNHHIPNHHSQQKQLNRNAQTLYNKIQRSHHLHKLSSMYSSKINFFCFLLPTSIGTAGSGFASLITLAYFYDRPSGMDTTQRTIHFTIVGIVLLCTTFWNALFVHYVQSKQKAVVHGHIAKELHKLSQRLFRAHDGNMNMDLQHPNKRKDKIWTQHEINMFQQLYDQIIHSSASSSTWYTIPNCLTQIFKDMDLRIQTLFVSELQPSSPPDFCSKNNDNGNNYNNEKKEQHNNLLQWWLLPTLYKTLTQTIQDDTKSLFFFLFLWYAPQWYVETALNVVLQNYSQLLKEENGGKKKRKREEKQRRKIAALYHAKKRQNGYSSPQRQQRYVTSRELLEHNLPDNEEESRISNRHIEEHDYLYDEEEVRNQMNTRQLSMTLEEGLYSLQEEDEEEIPTPSVGVTTTTTATTIMTSTTTTSITTATTTNVPSPPSVTFDQNNSDTDGGGDVSSKKEHEQQQWNGWKYKQETSPSSSSSSTNGNSSRKEEENKSFHPLQKQNVTSSSSSSSSHSYFTYEDEEGGDPTMSYFQSSLSLLQQISNGNDSGSYNNNDSSAMIIHTNQEGVGSYVSTLSSESKSTMCQTSASSESDLTSKGSLQFKNIAETCRILSGIVEQRLLSKRAYTDDDVECLTTQNDDVPPLSSERTTPAIQNKTSEINQFDFESVPMPSSPIFKADHMEYLAHEKEEPDIFFFSNEMTTPIIQNKKRSKINQSDYNPDLIPSSPSLDNIEHLVANEEDNGVNETFSNKMTTPNIRNKNVHNINTSDCNSVPMPSVSPNNDDDADMASSSPLTISTPLPTGHTKHVDSTTIKNITKYKRGEDKENEQQNGNGKGGLYNLYIPNVAQPREKQNAMPFVMSSNNDTNNSDGINMAQKMPSPSTSSSSPSRPSINAISNNSNELNTSDPSLISFDEDSGSDDEEEEDINATSSDSDEDDDDPRIGNYAAATGGGFPLSHSSSGMRKVSHRHRRASPSHPSLSYPATSKLVKRLSTIESSGSIDEKSVFSDSENDASI</sequence>
<feature type="region of interest" description="Disordered" evidence="1">
    <location>
        <begin position="1"/>
        <end position="66"/>
    </location>
</feature>
<feature type="compositionally biased region" description="Basic residues" evidence="1">
    <location>
        <begin position="1067"/>
        <end position="1076"/>
    </location>
</feature>
<organism evidence="3">
    <name type="scientific">Ditylum brightwellii</name>
    <dbReference type="NCBI Taxonomy" id="49249"/>
    <lineage>
        <taxon>Eukaryota</taxon>
        <taxon>Sar</taxon>
        <taxon>Stramenopiles</taxon>
        <taxon>Ochrophyta</taxon>
        <taxon>Bacillariophyta</taxon>
        <taxon>Mediophyceae</taxon>
        <taxon>Lithodesmiophycidae</taxon>
        <taxon>Lithodesmiales</taxon>
        <taxon>Lithodesmiaceae</taxon>
        <taxon>Ditylum</taxon>
    </lineage>
</organism>
<feature type="transmembrane region" description="Helical" evidence="2">
    <location>
        <begin position="150"/>
        <end position="178"/>
    </location>
</feature>
<feature type="compositionally biased region" description="Low complexity" evidence="1">
    <location>
        <begin position="575"/>
        <end position="588"/>
    </location>
</feature>
<feature type="compositionally biased region" description="Low complexity" evidence="1">
    <location>
        <begin position="95"/>
        <end position="109"/>
    </location>
</feature>
<feature type="compositionally biased region" description="Low complexity" evidence="1">
    <location>
        <begin position="890"/>
        <end position="904"/>
    </location>
</feature>
<dbReference type="AlphaFoldDB" id="A0A7S1ZLJ0"/>
<feature type="region of interest" description="Disordered" evidence="1">
    <location>
        <begin position="847"/>
        <end position="943"/>
    </location>
</feature>
<feature type="compositionally biased region" description="Low complexity" evidence="1">
    <location>
        <begin position="517"/>
        <end position="534"/>
    </location>
</feature>
<keyword evidence="2" id="KW-0472">Membrane</keyword>
<proteinExistence type="predicted"/>
<feature type="compositionally biased region" description="Basic residues" evidence="1">
    <location>
        <begin position="37"/>
        <end position="58"/>
    </location>
</feature>
<name>A0A7S1ZLJ0_9STRA</name>
<evidence type="ECO:0000256" key="2">
    <source>
        <dbReference type="SAM" id="Phobius"/>
    </source>
</evidence>
<feature type="compositionally biased region" description="Polar residues" evidence="1">
    <location>
        <begin position="22"/>
        <end position="32"/>
    </location>
</feature>
<feature type="region of interest" description="Disordered" evidence="1">
    <location>
        <begin position="95"/>
        <end position="122"/>
    </location>
</feature>
<gene>
    <name evidence="3" type="ORF">DBRI1063_LOCUS17143</name>
</gene>
<protein>
    <submittedName>
        <fullName evidence="3">Uncharacterized protein</fullName>
    </submittedName>
</protein>
<feature type="compositionally biased region" description="Acidic residues" evidence="1">
    <location>
        <begin position="1015"/>
        <end position="1042"/>
    </location>
</feature>
<evidence type="ECO:0000313" key="3">
    <source>
        <dbReference type="EMBL" id="CAD9342104.1"/>
    </source>
</evidence>
<feature type="compositionally biased region" description="Polar residues" evidence="1">
    <location>
        <begin position="962"/>
        <end position="973"/>
    </location>
</feature>
<keyword evidence="2" id="KW-1133">Transmembrane helix</keyword>
<feature type="region of interest" description="Disordered" evidence="1">
    <location>
        <begin position="960"/>
        <end position="1118"/>
    </location>
</feature>
<keyword evidence="2" id="KW-0812">Transmembrane</keyword>
<feature type="compositionally biased region" description="Polar residues" evidence="1">
    <location>
        <begin position="1109"/>
        <end position="1118"/>
    </location>
</feature>
<feature type="compositionally biased region" description="Polar residues" evidence="1">
    <location>
        <begin position="847"/>
        <end position="873"/>
    </location>
</feature>
<feature type="compositionally biased region" description="Low complexity" evidence="1">
    <location>
        <begin position="981"/>
        <end position="1003"/>
    </location>
</feature>
<dbReference type="EMBL" id="HBGN01026625">
    <property type="protein sequence ID" value="CAD9342104.1"/>
    <property type="molecule type" value="Transcribed_RNA"/>
</dbReference>